<organism evidence="11 12">
    <name type="scientific">Ottowia flava</name>
    <dbReference type="NCBI Taxonomy" id="2675430"/>
    <lineage>
        <taxon>Bacteria</taxon>
        <taxon>Pseudomonadati</taxon>
        <taxon>Pseudomonadota</taxon>
        <taxon>Betaproteobacteria</taxon>
        <taxon>Burkholderiales</taxon>
        <taxon>Comamonadaceae</taxon>
        <taxon>Ottowia</taxon>
    </lineage>
</organism>
<comment type="caution">
    <text evidence="11">The sequence shown here is derived from an EMBL/GenBank/DDBJ whole genome shotgun (WGS) entry which is preliminary data.</text>
</comment>
<evidence type="ECO:0000256" key="9">
    <source>
        <dbReference type="RuleBase" id="RU366031"/>
    </source>
</evidence>
<dbReference type="CDD" id="cd06578">
    <property type="entry name" value="HemD"/>
    <property type="match status" value="1"/>
</dbReference>
<name>A0ABW4KY35_9BURK</name>
<dbReference type="EC" id="4.2.1.75" evidence="3 9"/>
<dbReference type="InterPro" id="IPR003754">
    <property type="entry name" value="4pyrrol_synth_uPrphyn_synth"/>
</dbReference>
<comment type="catalytic activity">
    <reaction evidence="8 9">
        <text>hydroxymethylbilane = uroporphyrinogen III + H2O</text>
        <dbReference type="Rhea" id="RHEA:18965"/>
        <dbReference type="ChEBI" id="CHEBI:15377"/>
        <dbReference type="ChEBI" id="CHEBI:57308"/>
        <dbReference type="ChEBI" id="CHEBI:57845"/>
        <dbReference type="EC" id="4.2.1.75"/>
    </reaction>
</comment>
<evidence type="ECO:0000256" key="7">
    <source>
        <dbReference type="ARBA" id="ARBA00040167"/>
    </source>
</evidence>
<protein>
    <recommendedName>
        <fullName evidence="7 9">Uroporphyrinogen-III synthase</fullName>
        <ecNumber evidence="3 9">4.2.1.75</ecNumber>
    </recommendedName>
</protein>
<dbReference type="InterPro" id="IPR036108">
    <property type="entry name" value="4pyrrol_syn_uPrphyn_synt_sf"/>
</dbReference>
<accession>A0ABW4KY35</accession>
<sequence>MSPTQPPAAGAPRVLVTRPAPEADRWARALAAQGIAAEALPLIDIVPLRDSPALTAARAALAEVAVVMFVSPNAVRGFFEENAAPALQPPAQAAIETRAWSPGPGTTAALVEAGWPPDRIDEPAPDAPQFDSESLWAQVAGQMRPGLRVLIVRGGDAEGRPTGRDWLATQLRAVGAAVEEVAAYRRTAPPGDGPWTARAKAAAHDGSVWLFSSSEAIANLREALPAQDWAGARAIATHPRIAEAAHAAGFGRVTASRPTLDAVAASIKSLHDNA</sequence>
<comment type="function">
    <text evidence="6 9">Catalyzes cyclization of the linear tetrapyrrole, hydroxymethylbilane, to the macrocyclic uroporphyrinogen III.</text>
</comment>
<comment type="similarity">
    <text evidence="2 9">Belongs to the uroporphyrinogen-III synthase family.</text>
</comment>
<evidence type="ECO:0000256" key="3">
    <source>
        <dbReference type="ARBA" id="ARBA00013109"/>
    </source>
</evidence>
<reference evidence="12" key="1">
    <citation type="journal article" date="2019" name="Int. J. Syst. Evol. Microbiol.">
        <title>The Global Catalogue of Microorganisms (GCM) 10K type strain sequencing project: providing services to taxonomists for standard genome sequencing and annotation.</title>
        <authorList>
            <consortium name="The Broad Institute Genomics Platform"/>
            <consortium name="The Broad Institute Genome Sequencing Center for Infectious Disease"/>
            <person name="Wu L."/>
            <person name="Ma J."/>
        </authorList>
    </citation>
    <scope>NUCLEOTIDE SEQUENCE [LARGE SCALE GENOMIC DNA]</scope>
    <source>
        <strain evidence="12">LMG 29247</strain>
    </source>
</reference>
<dbReference type="SUPFAM" id="SSF69618">
    <property type="entry name" value="HemD-like"/>
    <property type="match status" value="1"/>
</dbReference>
<proteinExistence type="inferred from homology"/>
<evidence type="ECO:0000256" key="1">
    <source>
        <dbReference type="ARBA" id="ARBA00004772"/>
    </source>
</evidence>
<evidence type="ECO:0000256" key="8">
    <source>
        <dbReference type="ARBA" id="ARBA00048617"/>
    </source>
</evidence>
<dbReference type="Pfam" id="PF02602">
    <property type="entry name" value="HEM4"/>
    <property type="match status" value="1"/>
</dbReference>
<dbReference type="PANTHER" id="PTHR38042">
    <property type="entry name" value="UROPORPHYRINOGEN-III SYNTHASE, CHLOROPLASTIC"/>
    <property type="match status" value="1"/>
</dbReference>
<dbReference type="Gene3D" id="3.40.50.10090">
    <property type="match status" value="2"/>
</dbReference>
<keyword evidence="4 9" id="KW-0456">Lyase</keyword>
<dbReference type="EMBL" id="JBHUEJ010000022">
    <property type="protein sequence ID" value="MFD1711238.1"/>
    <property type="molecule type" value="Genomic_DNA"/>
</dbReference>
<evidence type="ECO:0000256" key="6">
    <source>
        <dbReference type="ARBA" id="ARBA00037589"/>
    </source>
</evidence>
<evidence type="ECO:0000259" key="10">
    <source>
        <dbReference type="Pfam" id="PF02602"/>
    </source>
</evidence>
<keyword evidence="12" id="KW-1185">Reference proteome</keyword>
<dbReference type="PANTHER" id="PTHR38042:SF1">
    <property type="entry name" value="UROPORPHYRINOGEN-III SYNTHASE, CHLOROPLASTIC"/>
    <property type="match status" value="1"/>
</dbReference>
<feature type="domain" description="Tetrapyrrole biosynthesis uroporphyrinogen III synthase" evidence="10">
    <location>
        <begin position="24"/>
        <end position="263"/>
    </location>
</feature>
<keyword evidence="5 9" id="KW-0627">Porphyrin biosynthesis</keyword>
<comment type="pathway">
    <text evidence="1 9">Porphyrin-containing compound metabolism; protoporphyrin-IX biosynthesis; coproporphyrinogen-III from 5-aminolevulinate: step 3/4.</text>
</comment>
<evidence type="ECO:0000256" key="5">
    <source>
        <dbReference type="ARBA" id="ARBA00023244"/>
    </source>
</evidence>
<dbReference type="RefSeq" id="WP_147911380.1">
    <property type="nucleotide sequence ID" value="NZ_JBHUEJ010000022.1"/>
</dbReference>
<evidence type="ECO:0000256" key="4">
    <source>
        <dbReference type="ARBA" id="ARBA00023239"/>
    </source>
</evidence>
<evidence type="ECO:0000313" key="12">
    <source>
        <dbReference type="Proteomes" id="UP001597304"/>
    </source>
</evidence>
<gene>
    <name evidence="11" type="ORF">ACFSF0_11500</name>
</gene>
<dbReference type="InterPro" id="IPR039793">
    <property type="entry name" value="UROS/Hem4"/>
</dbReference>
<evidence type="ECO:0000313" key="11">
    <source>
        <dbReference type="EMBL" id="MFD1711238.1"/>
    </source>
</evidence>
<evidence type="ECO:0000256" key="2">
    <source>
        <dbReference type="ARBA" id="ARBA00008133"/>
    </source>
</evidence>
<dbReference type="Proteomes" id="UP001597304">
    <property type="component" value="Unassembled WGS sequence"/>
</dbReference>
<dbReference type="GO" id="GO:0004852">
    <property type="term" value="F:uroporphyrinogen-III synthase activity"/>
    <property type="evidence" value="ECO:0007669"/>
    <property type="project" value="UniProtKB-EC"/>
</dbReference>